<evidence type="ECO:0000313" key="3">
    <source>
        <dbReference type="EMBL" id="PJB57531.1"/>
    </source>
</evidence>
<evidence type="ECO:0000313" key="4">
    <source>
        <dbReference type="Proteomes" id="UP000228560"/>
    </source>
</evidence>
<dbReference type="InterPro" id="IPR024083">
    <property type="entry name" value="Fumarase/histidase_N"/>
</dbReference>
<dbReference type="EMBL" id="PFTV01000050">
    <property type="protein sequence ID" value="PJB57531.1"/>
    <property type="molecule type" value="Genomic_DNA"/>
</dbReference>
<comment type="caution">
    <text evidence="3">The sequence shown here is derived from an EMBL/GenBank/DDBJ whole genome shotgun (WGS) entry which is preliminary data.</text>
</comment>
<dbReference type="GO" id="GO:0004056">
    <property type="term" value="F:argininosuccinate lyase activity"/>
    <property type="evidence" value="ECO:0007669"/>
    <property type="project" value="UniProtKB-EC"/>
</dbReference>
<reference evidence="3 4" key="1">
    <citation type="submission" date="2017-09" db="EMBL/GenBank/DDBJ databases">
        <title>Depth-based differentiation of microbial function through sediment-hosted aquifers and enrichment of novel symbionts in the deep terrestrial subsurface.</title>
        <authorList>
            <person name="Probst A.J."/>
            <person name="Ladd B."/>
            <person name="Jarett J.K."/>
            <person name="Geller-Mcgrath D.E."/>
            <person name="Sieber C.M."/>
            <person name="Emerson J.B."/>
            <person name="Anantharaman K."/>
            <person name="Thomas B.C."/>
            <person name="Malmstrom R."/>
            <person name="Stieglmeier M."/>
            <person name="Klingl A."/>
            <person name="Woyke T."/>
            <person name="Ryan C.M."/>
            <person name="Banfield J.F."/>
        </authorList>
    </citation>
    <scope>NUCLEOTIDE SEQUENCE [LARGE SCALE GENOMIC DNA]</scope>
    <source>
        <strain evidence="3">CG_4_9_14_3_um_filter_33_16</strain>
    </source>
</reference>
<evidence type="ECO:0000259" key="2">
    <source>
        <dbReference type="Pfam" id="PF00206"/>
    </source>
</evidence>
<keyword evidence="1" id="KW-0028">Amino-acid biosynthesis</keyword>
<dbReference type="AlphaFoldDB" id="A0A2M8CEQ1"/>
<dbReference type="SUPFAM" id="SSF48557">
    <property type="entry name" value="L-aspartase-like"/>
    <property type="match status" value="1"/>
</dbReference>
<dbReference type="EC" id="4.3.2.1" evidence="3"/>
<name>A0A2M8CEQ1_9BACT</name>
<protein>
    <submittedName>
        <fullName evidence="3">Argininosuccinate lyase</fullName>
        <ecNumber evidence="3">4.3.2.1</ecNumber>
    </submittedName>
</protein>
<dbReference type="GO" id="GO:0042450">
    <property type="term" value="P:L-arginine biosynthetic process via ornithine"/>
    <property type="evidence" value="ECO:0007669"/>
    <property type="project" value="InterPro"/>
</dbReference>
<feature type="non-terminal residue" evidence="3">
    <location>
        <position position="140"/>
    </location>
</feature>
<dbReference type="InterPro" id="IPR008948">
    <property type="entry name" value="L-Aspartase-like"/>
</dbReference>
<keyword evidence="1" id="KW-0055">Arginine biosynthesis</keyword>
<dbReference type="PANTHER" id="PTHR43814:SF1">
    <property type="entry name" value="ARGININOSUCCINATE LYASE"/>
    <property type="match status" value="1"/>
</dbReference>
<dbReference type="GO" id="GO:0005829">
    <property type="term" value="C:cytosol"/>
    <property type="evidence" value="ECO:0007669"/>
    <property type="project" value="TreeGrafter"/>
</dbReference>
<dbReference type="Gene3D" id="1.10.275.10">
    <property type="entry name" value="Fumarase/aspartase (N-terminal domain)"/>
    <property type="match status" value="1"/>
</dbReference>
<organism evidence="3 4">
    <name type="scientific">Candidatus Infernicultor aquiphilus</name>
    <dbReference type="NCBI Taxonomy" id="1805029"/>
    <lineage>
        <taxon>Bacteria</taxon>
        <taxon>Pseudomonadati</taxon>
        <taxon>Atribacterota</taxon>
        <taxon>Candidatus Phoenicimicrobiia</taxon>
        <taxon>Candidatus Pheonicimicrobiales</taxon>
        <taxon>Candidatus Phoenicimicrobiaceae</taxon>
        <taxon>Candidatus Infernicultor</taxon>
    </lineage>
</organism>
<dbReference type="FunFam" id="1.10.275.10:FF:000002">
    <property type="entry name" value="Argininosuccinate lyase"/>
    <property type="match status" value="1"/>
</dbReference>
<feature type="domain" description="Fumarate lyase N-terminal" evidence="2">
    <location>
        <begin position="7"/>
        <end position="139"/>
    </location>
</feature>
<keyword evidence="3" id="KW-0456">Lyase</keyword>
<proteinExistence type="predicted"/>
<gene>
    <name evidence="3" type="ORF">CO097_02195</name>
</gene>
<evidence type="ECO:0000256" key="1">
    <source>
        <dbReference type="ARBA" id="ARBA00022571"/>
    </source>
</evidence>
<dbReference type="PANTHER" id="PTHR43814">
    <property type="entry name" value="ARGININOSUCCINATE LYASE"/>
    <property type="match status" value="1"/>
</dbReference>
<dbReference type="Gene3D" id="1.20.200.10">
    <property type="entry name" value="Fumarase/aspartase (Central domain)"/>
    <property type="match status" value="1"/>
</dbReference>
<dbReference type="Pfam" id="PF00206">
    <property type="entry name" value="Lyase_1"/>
    <property type="match status" value="1"/>
</dbReference>
<sequence length="140" mass="16096">MEKLWGGRFKKTINKEMEEFISSLSFDKKLVKYDLLGSIAHAQMLGKCKIITKEETDKIVEGLKQILKEVQEDKVEIVTGEAEDIHSWVENKLKEKIGAIAGKLHIARSRNDQIALDERMYLKEEVLKIQGLLKDLQKSL</sequence>
<dbReference type="Proteomes" id="UP000228560">
    <property type="component" value="Unassembled WGS sequence"/>
</dbReference>
<dbReference type="InterPro" id="IPR009049">
    <property type="entry name" value="Argininosuccinate_lyase"/>
</dbReference>
<dbReference type="InterPro" id="IPR022761">
    <property type="entry name" value="Fumarate_lyase_N"/>
</dbReference>
<accession>A0A2M8CEQ1</accession>